<comment type="caution">
    <text evidence="1">The sequence shown here is derived from an EMBL/GenBank/DDBJ whole genome shotgun (WGS) entry which is preliminary data.</text>
</comment>
<organism evidence="1 2">
    <name type="scientific">Vaccinium darrowii</name>
    <dbReference type="NCBI Taxonomy" id="229202"/>
    <lineage>
        <taxon>Eukaryota</taxon>
        <taxon>Viridiplantae</taxon>
        <taxon>Streptophyta</taxon>
        <taxon>Embryophyta</taxon>
        <taxon>Tracheophyta</taxon>
        <taxon>Spermatophyta</taxon>
        <taxon>Magnoliopsida</taxon>
        <taxon>eudicotyledons</taxon>
        <taxon>Gunneridae</taxon>
        <taxon>Pentapetalae</taxon>
        <taxon>asterids</taxon>
        <taxon>Ericales</taxon>
        <taxon>Ericaceae</taxon>
        <taxon>Vaccinioideae</taxon>
        <taxon>Vaccinieae</taxon>
        <taxon>Vaccinium</taxon>
    </lineage>
</organism>
<dbReference type="Proteomes" id="UP000828048">
    <property type="component" value="Chromosome 11"/>
</dbReference>
<name>A0ACB7YSK1_9ERIC</name>
<reference evidence="1 2" key="1">
    <citation type="journal article" date="2021" name="Hortic Res">
        <title>High-quality reference genome and annotation aids understanding of berry development for evergreen blueberry (Vaccinium darrowii).</title>
        <authorList>
            <person name="Yu J."/>
            <person name="Hulse-Kemp A.M."/>
            <person name="Babiker E."/>
            <person name="Staton M."/>
        </authorList>
    </citation>
    <scope>NUCLEOTIDE SEQUENCE [LARGE SCALE GENOMIC DNA]</scope>
    <source>
        <strain evidence="2">cv. NJ 8807/NJ 8810</strain>
        <tissue evidence="1">Young leaf</tissue>
    </source>
</reference>
<evidence type="ECO:0000313" key="2">
    <source>
        <dbReference type="Proteomes" id="UP000828048"/>
    </source>
</evidence>
<evidence type="ECO:0000313" key="1">
    <source>
        <dbReference type="EMBL" id="KAH7855825.1"/>
    </source>
</evidence>
<accession>A0ACB7YSK1</accession>
<gene>
    <name evidence="1" type="ORF">Vadar_029431</name>
</gene>
<keyword evidence="2" id="KW-1185">Reference proteome</keyword>
<sequence>MDSFSQNPSTFCRTKRNLSNHQRLAIYETLLMESVAGKLKRGVVKKVATLFSVDKKTVRRIWQRGKDCVAKGLTVDVSAKCARTGGRKRVHINFAEIANIDLRDRTNIRSLAEALKVPRSTLHRRIKEGAIRPHSNALKPYLSEENKRARLQFCVSMLEPNSLGSQPTFKQMYDRVPIDEKWFYLSRESERYYLLPEEEEPLRTCKSKRFITKVMFLAAVARPRFDANHNEIFSGKIGIFPFTCKVPAKRNSKNRAAGTMETKAMTVTKDVIRSCLIEKILPAIRSKWPQSSAANPIYIQQDNARPHIHPLDAEFVEAAHKDGFNIQLVCQPPNSPDMNVLDLGFFRAIQSLQHQQAPKNIDELVFAVQKSFEQLESQNLDNVFLTLQACMIEVMKVNGANTYKLPHLGKGQLMREGTLPSQLHCERGLLQNVLAHLQQQ</sequence>
<proteinExistence type="predicted"/>
<dbReference type="EMBL" id="CM037161">
    <property type="protein sequence ID" value="KAH7855825.1"/>
    <property type="molecule type" value="Genomic_DNA"/>
</dbReference>
<protein>
    <submittedName>
        <fullName evidence="1">Uncharacterized protein</fullName>
    </submittedName>
</protein>